<keyword evidence="1" id="KW-0059">Arsenical resistance</keyword>
<sequence length="233" mass="24832">MSTPDDLRSARHAALGDPVRLAIVDELTVSDCSPVELRLAFGLPSNLLAHHLDVLEQVGLIYRSNSSGDARRRYIHLNSEALRGLAPTKCVPIGPALFLCTKNSARSQLAAALWEALSGCAADSAGTNPAEEIDRRAVTAAKRRGLQVGASAPKGLRQINISPTLVITVCDVVHEELAHEELADQVQPLRAGSWLHWSLPDPVKLGTARAFDSTLDELTRRVSALVEAGGSAA</sequence>
<dbReference type="SUPFAM" id="SSF52788">
    <property type="entry name" value="Phosphotyrosine protein phosphatases I"/>
    <property type="match status" value="1"/>
</dbReference>
<evidence type="ECO:0000313" key="4">
    <source>
        <dbReference type="EMBL" id="CAB4543169.1"/>
    </source>
</evidence>
<protein>
    <submittedName>
        <fullName evidence="4">Unannotated protein</fullName>
    </submittedName>
</protein>
<evidence type="ECO:0000259" key="2">
    <source>
        <dbReference type="SMART" id="SM00226"/>
    </source>
</evidence>
<dbReference type="InterPro" id="IPR036390">
    <property type="entry name" value="WH_DNA-bd_sf"/>
</dbReference>
<dbReference type="PANTHER" id="PTHR43428:SF1">
    <property type="entry name" value="ARSENATE REDUCTASE"/>
    <property type="match status" value="1"/>
</dbReference>
<dbReference type="EMBL" id="CAFBMG010000066">
    <property type="protein sequence ID" value="CAB4903437.1"/>
    <property type="molecule type" value="Genomic_DNA"/>
</dbReference>
<evidence type="ECO:0000256" key="1">
    <source>
        <dbReference type="ARBA" id="ARBA00022849"/>
    </source>
</evidence>
<evidence type="ECO:0000313" key="6">
    <source>
        <dbReference type="EMBL" id="CAB4903437.1"/>
    </source>
</evidence>
<dbReference type="SMART" id="SM00226">
    <property type="entry name" value="LMWPc"/>
    <property type="match status" value="1"/>
</dbReference>
<dbReference type="Gene3D" id="1.10.10.10">
    <property type="entry name" value="Winged helix-like DNA-binding domain superfamily/Winged helix DNA-binding domain"/>
    <property type="match status" value="1"/>
</dbReference>
<feature type="domain" description="Phosphotyrosine protein phosphatase I" evidence="2">
    <location>
        <begin position="97"/>
        <end position="228"/>
    </location>
</feature>
<dbReference type="InterPro" id="IPR001845">
    <property type="entry name" value="HTH_ArsR_DNA-bd_dom"/>
</dbReference>
<proteinExistence type="predicted"/>
<evidence type="ECO:0000313" key="5">
    <source>
        <dbReference type="EMBL" id="CAB4745379.1"/>
    </source>
</evidence>
<reference evidence="4" key="1">
    <citation type="submission" date="2020-05" db="EMBL/GenBank/DDBJ databases">
        <authorList>
            <person name="Chiriac C."/>
            <person name="Salcher M."/>
            <person name="Ghai R."/>
            <person name="Kavagutti S V."/>
        </authorList>
    </citation>
    <scope>NUCLEOTIDE SEQUENCE</scope>
</reference>
<dbReference type="Gene3D" id="3.40.50.2300">
    <property type="match status" value="1"/>
</dbReference>
<dbReference type="SUPFAM" id="SSF46785">
    <property type="entry name" value="Winged helix' DNA-binding domain"/>
    <property type="match status" value="1"/>
</dbReference>
<dbReference type="PANTHER" id="PTHR43428">
    <property type="entry name" value="ARSENATE REDUCTASE"/>
    <property type="match status" value="1"/>
</dbReference>
<dbReference type="InterPro" id="IPR011991">
    <property type="entry name" value="ArsR-like_HTH"/>
</dbReference>
<dbReference type="GO" id="GO:0003700">
    <property type="term" value="F:DNA-binding transcription factor activity"/>
    <property type="evidence" value="ECO:0007669"/>
    <property type="project" value="InterPro"/>
</dbReference>
<organism evidence="4">
    <name type="scientific">freshwater metagenome</name>
    <dbReference type="NCBI Taxonomy" id="449393"/>
    <lineage>
        <taxon>unclassified sequences</taxon>
        <taxon>metagenomes</taxon>
        <taxon>ecological metagenomes</taxon>
    </lineage>
</organism>
<dbReference type="SMART" id="SM00418">
    <property type="entry name" value="HTH_ARSR"/>
    <property type="match status" value="1"/>
</dbReference>
<dbReference type="InterPro" id="IPR023485">
    <property type="entry name" value="Ptyr_pPase"/>
</dbReference>
<dbReference type="EMBL" id="CAEZSF010000109">
    <property type="protein sequence ID" value="CAB4543169.1"/>
    <property type="molecule type" value="Genomic_DNA"/>
</dbReference>
<evidence type="ECO:0000259" key="3">
    <source>
        <dbReference type="SMART" id="SM00418"/>
    </source>
</evidence>
<feature type="domain" description="HTH arsR-type" evidence="3">
    <location>
        <begin position="10"/>
        <end position="90"/>
    </location>
</feature>
<dbReference type="CDD" id="cd00090">
    <property type="entry name" value="HTH_ARSR"/>
    <property type="match status" value="1"/>
</dbReference>
<dbReference type="AlphaFoldDB" id="A0A6J6BY14"/>
<dbReference type="EMBL" id="CAEZYU010000058">
    <property type="protein sequence ID" value="CAB4745379.1"/>
    <property type="molecule type" value="Genomic_DNA"/>
</dbReference>
<dbReference type="Pfam" id="PF01451">
    <property type="entry name" value="LMWPc"/>
    <property type="match status" value="1"/>
</dbReference>
<dbReference type="InterPro" id="IPR036196">
    <property type="entry name" value="Ptyr_pPase_sf"/>
</dbReference>
<accession>A0A6J6BY14</accession>
<gene>
    <name evidence="4" type="ORF">UFOPK1358_01145</name>
    <name evidence="5" type="ORF">UFOPK2766_01332</name>
    <name evidence="6" type="ORF">UFOPK3519_00958</name>
</gene>
<dbReference type="GO" id="GO:0046685">
    <property type="term" value="P:response to arsenic-containing substance"/>
    <property type="evidence" value="ECO:0007669"/>
    <property type="project" value="UniProtKB-KW"/>
</dbReference>
<name>A0A6J6BY14_9ZZZZ</name>
<dbReference type="InterPro" id="IPR036388">
    <property type="entry name" value="WH-like_DNA-bd_sf"/>
</dbReference>